<dbReference type="AlphaFoldDB" id="A0A397J7L1"/>
<accession>A0A397J7L1</accession>
<comment type="caution">
    <text evidence="1">The sequence shown here is derived from an EMBL/GenBank/DDBJ whole genome shotgun (WGS) entry which is preliminary data.</text>
</comment>
<keyword evidence="2" id="KW-1185">Reference proteome</keyword>
<proteinExistence type="predicted"/>
<protein>
    <recommendedName>
        <fullName evidence="3">Reverse transcriptase zinc-binding domain-containing protein</fullName>
    </recommendedName>
</protein>
<gene>
    <name evidence="1" type="ORF">Glove_115g35</name>
</gene>
<reference evidence="1 2" key="1">
    <citation type="submission" date="2018-08" db="EMBL/GenBank/DDBJ databases">
        <title>Genome and evolution of the arbuscular mycorrhizal fungus Diversispora epigaea (formerly Glomus versiforme) and its bacterial endosymbionts.</title>
        <authorList>
            <person name="Sun X."/>
            <person name="Fei Z."/>
            <person name="Harrison M."/>
        </authorList>
    </citation>
    <scope>NUCLEOTIDE SEQUENCE [LARGE SCALE GENOMIC DNA]</scope>
    <source>
        <strain evidence="1 2">IT104</strain>
    </source>
</reference>
<evidence type="ECO:0000313" key="1">
    <source>
        <dbReference type="EMBL" id="RHZ82006.1"/>
    </source>
</evidence>
<name>A0A397J7L1_9GLOM</name>
<evidence type="ECO:0008006" key="3">
    <source>
        <dbReference type="Google" id="ProtNLM"/>
    </source>
</evidence>
<dbReference type="EMBL" id="PQFF01000107">
    <property type="protein sequence ID" value="RHZ82006.1"/>
    <property type="molecule type" value="Genomic_DNA"/>
</dbReference>
<evidence type="ECO:0000313" key="2">
    <source>
        <dbReference type="Proteomes" id="UP000266861"/>
    </source>
</evidence>
<organism evidence="1 2">
    <name type="scientific">Diversispora epigaea</name>
    <dbReference type="NCBI Taxonomy" id="1348612"/>
    <lineage>
        <taxon>Eukaryota</taxon>
        <taxon>Fungi</taxon>
        <taxon>Fungi incertae sedis</taxon>
        <taxon>Mucoromycota</taxon>
        <taxon>Glomeromycotina</taxon>
        <taxon>Glomeromycetes</taxon>
        <taxon>Diversisporales</taxon>
        <taxon>Diversisporaceae</taxon>
        <taxon>Diversispora</taxon>
    </lineage>
</organism>
<dbReference type="Proteomes" id="UP000266861">
    <property type="component" value="Unassembled WGS sequence"/>
</dbReference>
<dbReference type="OrthoDB" id="2488777at2759"/>
<sequence length="180" mass="21110">MLNNELPSLEKLQDRFPLVYHTNICSRCLLEEETQSHIFTCTKNKIDIYTCRNKLFQLIVNKTTVVSCGDSCKDFKNELINIEDLNILTKFTTCDLNHLSFIDVILGFIPCKLFEVVLQKVITKEIANQVMDEVMNQFKLFIYENIWKERCSLVREWECNVGIGNDRKKQKCRQQTSDTV</sequence>